<proteinExistence type="predicted"/>
<evidence type="ECO:0000313" key="1">
    <source>
        <dbReference type="EMBL" id="KAK4661394.1"/>
    </source>
</evidence>
<dbReference type="RefSeq" id="XP_062761360.1">
    <property type="nucleotide sequence ID" value="XM_062906415.1"/>
</dbReference>
<name>A0ABR0H0I0_9PEZI</name>
<comment type="caution">
    <text evidence="1">The sequence shown here is derived from an EMBL/GenBank/DDBJ whole genome shotgun (WGS) entry which is preliminary data.</text>
</comment>
<reference evidence="1 2" key="1">
    <citation type="journal article" date="2023" name="bioRxiv">
        <title>High-quality genome assemblies of four members of thePodospora anserinaspecies complex.</title>
        <authorList>
            <person name="Ament-Velasquez S.L."/>
            <person name="Vogan A.A."/>
            <person name="Wallerman O."/>
            <person name="Hartmann F."/>
            <person name="Gautier V."/>
            <person name="Silar P."/>
            <person name="Giraud T."/>
            <person name="Johannesson H."/>
        </authorList>
    </citation>
    <scope>NUCLEOTIDE SEQUENCE [LARGE SCALE GENOMIC DNA]</scope>
    <source>
        <strain evidence="1 2">CBS 411.78</strain>
    </source>
</reference>
<organism evidence="1 2">
    <name type="scientific">Podospora pseudopauciseta</name>
    <dbReference type="NCBI Taxonomy" id="2093780"/>
    <lineage>
        <taxon>Eukaryota</taxon>
        <taxon>Fungi</taxon>
        <taxon>Dikarya</taxon>
        <taxon>Ascomycota</taxon>
        <taxon>Pezizomycotina</taxon>
        <taxon>Sordariomycetes</taxon>
        <taxon>Sordariomycetidae</taxon>
        <taxon>Sordariales</taxon>
        <taxon>Podosporaceae</taxon>
        <taxon>Podospora</taxon>
    </lineage>
</organism>
<protein>
    <submittedName>
        <fullName evidence="1">Uncharacterized protein</fullName>
    </submittedName>
</protein>
<sequence>MFSHGHGQRIVMIQIQDHRARRSPLPDSRMDAHCYIQNRNNGQGAAASTYRGIFNPSHHAPHLPSVASDFPSVKGLRNAGGHV</sequence>
<accession>A0ABR0H0I0</accession>
<gene>
    <name evidence="1" type="ORF">QC763_0102600</name>
</gene>
<dbReference type="GeneID" id="87926662"/>
<evidence type="ECO:0000313" key="2">
    <source>
        <dbReference type="Proteomes" id="UP001326199"/>
    </source>
</evidence>
<dbReference type="Proteomes" id="UP001326199">
    <property type="component" value="Unassembled WGS sequence"/>
</dbReference>
<keyword evidence="2" id="KW-1185">Reference proteome</keyword>
<dbReference type="EMBL" id="JAFFHB010000009">
    <property type="protein sequence ID" value="KAK4661394.1"/>
    <property type="molecule type" value="Genomic_DNA"/>
</dbReference>